<dbReference type="AlphaFoldDB" id="A0A1Y1S754"/>
<evidence type="ECO:0000313" key="2">
    <source>
        <dbReference type="Proteomes" id="UP000192639"/>
    </source>
</evidence>
<name>A0A1Y1S754_9MICR</name>
<reference evidence="1 2" key="1">
    <citation type="journal article" date="2017" name="Environ. Microbiol.">
        <title>Decay of the glycolytic pathway and adaptation to intranuclear parasitism within Enterocytozoonidae microsporidia.</title>
        <authorList>
            <person name="Wiredu Boakye D."/>
            <person name="Jaroenlak P."/>
            <person name="Prachumwat A."/>
            <person name="Williams T.A."/>
            <person name="Bateman K.S."/>
            <person name="Itsathitphaisarn O."/>
            <person name="Sritunyalucksana K."/>
            <person name="Paszkiewicz K.H."/>
            <person name="Moore K.A."/>
            <person name="Stentiford G.D."/>
            <person name="Williams B.A."/>
        </authorList>
    </citation>
    <scope>NUCLEOTIDE SEQUENCE [LARGE SCALE GENOMIC DNA]</scope>
    <source>
        <strain evidence="1 2">GB1</strain>
    </source>
</reference>
<keyword evidence="2" id="KW-1185">Reference proteome</keyword>
<gene>
    <name evidence="1" type="ORF">ECANGB1_894</name>
</gene>
<dbReference type="Proteomes" id="UP000192639">
    <property type="component" value="Unassembled WGS sequence"/>
</dbReference>
<dbReference type="EMBL" id="LWDP01000025">
    <property type="protein sequence ID" value="ORD94295.1"/>
    <property type="molecule type" value="Genomic_DNA"/>
</dbReference>
<sequence length="143" mass="16054">MSFSNTSEENAVIPITKTETDSNTSELKINEETECIINPRDCEKGRVNKLISQYEKKKFLIRSKNDQIKINLSFKPDKVDNISNGGIVEYTHCIKASELSKSIRATIERQINQRAAGSLGQDVSFPEQTETGVLTKKKKTNST</sequence>
<dbReference type="VEuPathDB" id="MicrosporidiaDB:ECANGB1_894"/>
<accession>A0A1Y1S754</accession>
<proteinExistence type="predicted"/>
<protein>
    <submittedName>
        <fullName evidence="1">Uncharacterized protein</fullName>
    </submittedName>
</protein>
<comment type="caution">
    <text evidence="1">The sequence shown here is derived from an EMBL/GenBank/DDBJ whole genome shotgun (WGS) entry which is preliminary data.</text>
</comment>
<evidence type="ECO:0000313" key="1">
    <source>
        <dbReference type="EMBL" id="ORD94295.1"/>
    </source>
</evidence>
<organism evidence="1 2">
    <name type="scientific">Enterospora canceri</name>
    <dbReference type="NCBI Taxonomy" id="1081671"/>
    <lineage>
        <taxon>Eukaryota</taxon>
        <taxon>Fungi</taxon>
        <taxon>Fungi incertae sedis</taxon>
        <taxon>Microsporidia</taxon>
        <taxon>Enterocytozoonidae</taxon>
        <taxon>Enterospora</taxon>
    </lineage>
</organism>